<organism evidence="1 2">
    <name type="scientific">Bacteriovorax stolpii</name>
    <name type="common">Bdellovibrio stolpii</name>
    <dbReference type="NCBI Taxonomy" id="960"/>
    <lineage>
        <taxon>Bacteria</taxon>
        <taxon>Pseudomonadati</taxon>
        <taxon>Bdellovibrionota</taxon>
        <taxon>Bacteriovoracia</taxon>
        <taxon>Bacteriovoracales</taxon>
        <taxon>Bacteriovoracaceae</taxon>
        <taxon>Bacteriovorax</taxon>
    </lineage>
</organism>
<keyword evidence="2" id="KW-1185">Reference proteome</keyword>
<dbReference type="CDD" id="cd10141">
    <property type="entry name" value="CopZ-like_Fer2_BFD-like"/>
    <property type="match status" value="1"/>
</dbReference>
<proteinExistence type="predicted"/>
<dbReference type="Gene3D" id="2.20.25.270">
    <property type="match status" value="1"/>
</dbReference>
<dbReference type="KEGG" id="bsto:C0V70_06100"/>
<dbReference type="InterPro" id="IPR040890">
    <property type="entry name" value="Znf_CopZ"/>
</dbReference>
<sequence length="159" mass="17808">MGCCNKNAEDKTNVITEFTCPKCSNKGVVVELITPQTLLKDVLKEHLRTNCIYKFCKNSNCEVAYFSEDPSHLFTKENLTVKATLKDPGLDVKVCYCFGHNRQSILTELRTSGETEVLKDIKSKMIDPGCFCERSNPQGGCCLGNVTSWIKEAKTHFVT</sequence>
<dbReference type="AlphaFoldDB" id="A0A2K9NQA1"/>
<evidence type="ECO:0000313" key="1">
    <source>
        <dbReference type="EMBL" id="AUN97689.1"/>
    </source>
</evidence>
<protein>
    <submittedName>
        <fullName evidence="1">Uncharacterized protein</fullName>
    </submittedName>
</protein>
<gene>
    <name evidence="1" type="ORF">C0V70_06100</name>
</gene>
<dbReference type="Proteomes" id="UP000235584">
    <property type="component" value="Chromosome"/>
</dbReference>
<name>A0A2K9NQA1_BACTC</name>
<reference evidence="1 2" key="1">
    <citation type="submission" date="2018-01" db="EMBL/GenBank/DDBJ databases">
        <title>Complete genome sequence of Bacteriovorax stolpii DSM12778.</title>
        <authorList>
            <person name="Tang B."/>
            <person name="Chang J."/>
        </authorList>
    </citation>
    <scope>NUCLEOTIDE SEQUENCE [LARGE SCALE GENOMIC DNA]</scope>
    <source>
        <strain evidence="1 2">DSM 12778</strain>
    </source>
</reference>
<dbReference type="Gene3D" id="1.10.10.1100">
    <property type="entry name" value="BFD-like [2Fe-2S]-binding domain"/>
    <property type="match status" value="1"/>
</dbReference>
<dbReference type="RefSeq" id="WP_102242982.1">
    <property type="nucleotide sequence ID" value="NZ_CP025704.1"/>
</dbReference>
<evidence type="ECO:0000313" key="2">
    <source>
        <dbReference type="Proteomes" id="UP000235584"/>
    </source>
</evidence>
<dbReference type="Pfam" id="PF18423">
    <property type="entry name" value="zf_CopZ"/>
    <property type="match status" value="1"/>
</dbReference>
<dbReference type="EMBL" id="CP025704">
    <property type="protein sequence ID" value="AUN97689.1"/>
    <property type="molecule type" value="Genomic_DNA"/>
</dbReference>
<accession>A0A2K9NQA1</accession>
<dbReference type="InterPro" id="IPR041854">
    <property type="entry name" value="BFD-like_2Fe2S-bd_dom_sf"/>
</dbReference>